<name>A0A5C5Y269_9PLAN</name>
<proteinExistence type="predicted"/>
<dbReference type="Proteomes" id="UP000317238">
    <property type="component" value="Unassembled WGS sequence"/>
</dbReference>
<keyword evidence="2" id="KW-1185">Reference proteome</keyword>
<protein>
    <submittedName>
        <fullName evidence="1">Uncharacterized protein</fullName>
    </submittedName>
</protein>
<gene>
    <name evidence="1" type="ORF">Pan14r_09900</name>
</gene>
<evidence type="ECO:0000313" key="1">
    <source>
        <dbReference type="EMBL" id="TWT68743.1"/>
    </source>
</evidence>
<organism evidence="1 2">
    <name type="scientific">Crateriforma conspicua</name>
    <dbReference type="NCBI Taxonomy" id="2527996"/>
    <lineage>
        <taxon>Bacteria</taxon>
        <taxon>Pseudomonadati</taxon>
        <taxon>Planctomycetota</taxon>
        <taxon>Planctomycetia</taxon>
        <taxon>Planctomycetales</taxon>
        <taxon>Planctomycetaceae</taxon>
        <taxon>Crateriforma</taxon>
    </lineage>
</organism>
<reference evidence="1 2" key="1">
    <citation type="submission" date="2019-02" db="EMBL/GenBank/DDBJ databases">
        <title>Deep-cultivation of Planctomycetes and their phenomic and genomic characterization uncovers novel biology.</title>
        <authorList>
            <person name="Wiegand S."/>
            <person name="Jogler M."/>
            <person name="Boedeker C."/>
            <person name="Pinto D."/>
            <person name="Vollmers J."/>
            <person name="Rivas-Marin E."/>
            <person name="Kohn T."/>
            <person name="Peeters S.H."/>
            <person name="Heuer A."/>
            <person name="Rast P."/>
            <person name="Oberbeckmann S."/>
            <person name="Bunk B."/>
            <person name="Jeske O."/>
            <person name="Meyerdierks A."/>
            <person name="Storesund J.E."/>
            <person name="Kallscheuer N."/>
            <person name="Luecker S."/>
            <person name="Lage O.M."/>
            <person name="Pohl T."/>
            <person name="Merkel B.J."/>
            <person name="Hornburger P."/>
            <person name="Mueller R.-W."/>
            <person name="Bruemmer F."/>
            <person name="Labrenz M."/>
            <person name="Spormann A.M."/>
            <person name="Op Den Camp H."/>
            <person name="Overmann J."/>
            <person name="Amann R."/>
            <person name="Jetten M.S.M."/>
            <person name="Mascher T."/>
            <person name="Medema M.H."/>
            <person name="Devos D.P."/>
            <person name="Kaster A.-K."/>
            <person name="Ovreas L."/>
            <person name="Rohde M."/>
            <person name="Galperin M.Y."/>
            <person name="Jogler C."/>
        </authorList>
    </citation>
    <scope>NUCLEOTIDE SEQUENCE [LARGE SCALE GENOMIC DNA]</scope>
    <source>
        <strain evidence="1 2">Pan14r</strain>
    </source>
</reference>
<evidence type="ECO:0000313" key="2">
    <source>
        <dbReference type="Proteomes" id="UP000317238"/>
    </source>
</evidence>
<sequence length="85" mass="9468">MAEDADGRRLQFGNVGFSGGLYCKYADETEVRFDDCGCVFCLIHDRPVMVTEARFGGVVAQPIVSVPALQNRYRRNVNLTHLVDS</sequence>
<comment type="caution">
    <text evidence="1">The sequence shown here is derived from an EMBL/GenBank/DDBJ whole genome shotgun (WGS) entry which is preliminary data.</text>
</comment>
<dbReference type="EMBL" id="SJPL01000001">
    <property type="protein sequence ID" value="TWT68743.1"/>
    <property type="molecule type" value="Genomic_DNA"/>
</dbReference>
<dbReference type="AlphaFoldDB" id="A0A5C5Y269"/>
<accession>A0A5C5Y269</accession>